<organism evidence="1 2">
    <name type="scientific">Fuscovulum blasticum DSM 2131</name>
    <dbReference type="NCBI Taxonomy" id="1188250"/>
    <lineage>
        <taxon>Bacteria</taxon>
        <taxon>Pseudomonadati</taxon>
        <taxon>Pseudomonadota</taxon>
        <taxon>Alphaproteobacteria</taxon>
        <taxon>Rhodobacterales</taxon>
        <taxon>Paracoccaceae</taxon>
        <taxon>Pseudogemmobacter</taxon>
    </lineage>
</organism>
<dbReference type="PANTHER" id="PTHR38767:SF1">
    <property type="entry name" value="DNA POLYMERASE III SUBUNIT CHI"/>
    <property type="match status" value="1"/>
</dbReference>
<comment type="caution">
    <text evidence="1">The sequence shown here is derived from an EMBL/GenBank/DDBJ whole genome shotgun (WGS) entry which is preliminary data.</text>
</comment>
<sequence length="157" mass="16951">MGIVNFYHLTRFSLDEVVTMLCDRALQQGWRVMVRDADRAALERLDGRLWLEPEDGFLPHGLAGGPQDADQPVLLGQGAAVNGACAVLLLRALPVDLAEAQAMERVWLLFEGADEAQVAAARVQWKAVTAAGLPAQYWADASGKWEKKAESPAPSGA</sequence>
<evidence type="ECO:0000313" key="1">
    <source>
        <dbReference type="EMBL" id="PTE15005.1"/>
    </source>
</evidence>
<dbReference type="Gene3D" id="3.40.50.10110">
    <property type="entry name" value="DNA polymerase III subunit chi"/>
    <property type="match status" value="1"/>
</dbReference>
<name>A0A2T4JAR9_FUSBL</name>
<keyword evidence="2" id="KW-1185">Reference proteome</keyword>
<dbReference type="SUPFAM" id="SSF102400">
    <property type="entry name" value="DNA polymerase III chi subunit"/>
    <property type="match status" value="1"/>
</dbReference>
<dbReference type="GO" id="GO:0003887">
    <property type="term" value="F:DNA-directed DNA polymerase activity"/>
    <property type="evidence" value="ECO:0007669"/>
    <property type="project" value="InterPro"/>
</dbReference>
<dbReference type="NCBIfam" id="NF004347">
    <property type="entry name" value="PRK05728.1-4"/>
    <property type="match status" value="1"/>
</dbReference>
<protein>
    <submittedName>
        <fullName evidence="1">DNA polymerase III subunit chi</fullName>
    </submittedName>
</protein>
<dbReference type="RefSeq" id="WP_107672780.1">
    <property type="nucleotide sequence ID" value="NZ_PZKE01000005.1"/>
</dbReference>
<dbReference type="Pfam" id="PF04364">
    <property type="entry name" value="DNA_pol3_chi"/>
    <property type="match status" value="1"/>
</dbReference>
<dbReference type="InterPro" id="IPR007459">
    <property type="entry name" value="DNA_pol3_chi"/>
</dbReference>
<dbReference type="GO" id="GO:0003677">
    <property type="term" value="F:DNA binding"/>
    <property type="evidence" value="ECO:0007669"/>
    <property type="project" value="InterPro"/>
</dbReference>
<dbReference type="GO" id="GO:0032298">
    <property type="term" value="P:positive regulation of DNA-templated DNA replication initiation"/>
    <property type="evidence" value="ECO:0007669"/>
    <property type="project" value="TreeGrafter"/>
</dbReference>
<dbReference type="GO" id="GO:0006260">
    <property type="term" value="P:DNA replication"/>
    <property type="evidence" value="ECO:0007669"/>
    <property type="project" value="InterPro"/>
</dbReference>
<dbReference type="PANTHER" id="PTHR38767">
    <property type="entry name" value="DNA POLYMERASE III SUBUNIT CHI"/>
    <property type="match status" value="1"/>
</dbReference>
<reference evidence="1 2" key="1">
    <citation type="submission" date="2018-03" db="EMBL/GenBank/DDBJ databases">
        <title>Rhodobacter blasticus.</title>
        <authorList>
            <person name="Meyer T.E."/>
            <person name="Miller S."/>
            <person name="Lodha T."/>
            <person name="Gandham S."/>
            <person name="Chintalapati S."/>
            <person name="Chintalapati V.R."/>
        </authorList>
    </citation>
    <scope>NUCLEOTIDE SEQUENCE [LARGE SCALE GENOMIC DNA]</scope>
    <source>
        <strain evidence="1 2">DSM 2131</strain>
    </source>
</reference>
<dbReference type="InterPro" id="IPR036768">
    <property type="entry name" value="PolIII_chi_sf"/>
</dbReference>
<dbReference type="AlphaFoldDB" id="A0A2T4JAR9"/>
<dbReference type="Proteomes" id="UP000241362">
    <property type="component" value="Unassembled WGS sequence"/>
</dbReference>
<evidence type="ECO:0000313" key="2">
    <source>
        <dbReference type="Proteomes" id="UP000241362"/>
    </source>
</evidence>
<gene>
    <name evidence="1" type="ORF">C5F44_06865</name>
</gene>
<accession>A0A2T4JAR9</accession>
<dbReference type="EMBL" id="PZKE01000005">
    <property type="protein sequence ID" value="PTE15005.1"/>
    <property type="molecule type" value="Genomic_DNA"/>
</dbReference>
<proteinExistence type="predicted"/>